<proteinExistence type="predicted"/>
<accession>A0ABD2YK17</accession>
<comment type="caution">
    <text evidence="1">The sequence shown here is derived from an EMBL/GenBank/DDBJ whole genome shotgun (WGS) entry which is preliminary data.</text>
</comment>
<dbReference type="AlphaFoldDB" id="A0ABD2YK17"/>
<dbReference type="EMBL" id="JBJUIK010000013">
    <property type="protein sequence ID" value="KAL3506319.1"/>
    <property type="molecule type" value="Genomic_DNA"/>
</dbReference>
<protein>
    <submittedName>
        <fullName evidence="1">Uncharacterized protein</fullName>
    </submittedName>
</protein>
<dbReference type="Proteomes" id="UP001630127">
    <property type="component" value="Unassembled WGS sequence"/>
</dbReference>
<gene>
    <name evidence="1" type="ORF">ACH5RR_031701</name>
</gene>
<sequence>METAVYVKETEHFISNEIIVTLYGSNGLGCDSKLTNWLLFSFGGYKVKSHAQCQEIGAAKEENSCS</sequence>
<organism evidence="1 2">
    <name type="scientific">Cinchona calisaya</name>
    <dbReference type="NCBI Taxonomy" id="153742"/>
    <lineage>
        <taxon>Eukaryota</taxon>
        <taxon>Viridiplantae</taxon>
        <taxon>Streptophyta</taxon>
        <taxon>Embryophyta</taxon>
        <taxon>Tracheophyta</taxon>
        <taxon>Spermatophyta</taxon>
        <taxon>Magnoliopsida</taxon>
        <taxon>eudicotyledons</taxon>
        <taxon>Gunneridae</taxon>
        <taxon>Pentapetalae</taxon>
        <taxon>asterids</taxon>
        <taxon>lamiids</taxon>
        <taxon>Gentianales</taxon>
        <taxon>Rubiaceae</taxon>
        <taxon>Cinchonoideae</taxon>
        <taxon>Cinchoneae</taxon>
        <taxon>Cinchona</taxon>
    </lineage>
</organism>
<evidence type="ECO:0000313" key="1">
    <source>
        <dbReference type="EMBL" id="KAL3506319.1"/>
    </source>
</evidence>
<evidence type="ECO:0000313" key="2">
    <source>
        <dbReference type="Proteomes" id="UP001630127"/>
    </source>
</evidence>
<name>A0ABD2YK17_9GENT</name>
<keyword evidence="2" id="KW-1185">Reference proteome</keyword>
<reference evidence="1 2" key="1">
    <citation type="submission" date="2024-11" db="EMBL/GenBank/DDBJ databases">
        <title>A near-complete genome assembly of Cinchona calisaya.</title>
        <authorList>
            <person name="Lian D.C."/>
            <person name="Zhao X.W."/>
            <person name="Wei L."/>
        </authorList>
    </citation>
    <scope>NUCLEOTIDE SEQUENCE [LARGE SCALE GENOMIC DNA]</scope>
    <source>
        <tissue evidence="1">Nenye</tissue>
    </source>
</reference>